<dbReference type="Pfam" id="PF01644">
    <property type="entry name" value="Chitin_synth_1"/>
    <property type="match status" value="1"/>
</dbReference>
<evidence type="ECO:0000313" key="15">
    <source>
        <dbReference type="Proteomes" id="UP000070544"/>
    </source>
</evidence>
<dbReference type="GO" id="GO:0005886">
    <property type="term" value="C:plasma membrane"/>
    <property type="evidence" value="ECO:0007669"/>
    <property type="project" value="UniProtKB-SubCell"/>
</dbReference>
<gene>
    <name evidence="14" type="ORF">M427DRAFT_113727</name>
</gene>
<comment type="similarity">
    <text evidence="11">Belongs to the chitin synthase family.</text>
</comment>
<evidence type="ECO:0000256" key="9">
    <source>
        <dbReference type="ARBA" id="ARBA00023316"/>
    </source>
</evidence>
<feature type="transmembrane region" description="Helical" evidence="11">
    <location>
        <begin position="861"/>
        <end position="885"/>
    </location>
</feature>
<protein>
    <recommendedName>
        <fullName evidence="2 11">Chitin synthase</fullName>
        <ecNumber evidence="2 11">2.4.1.16</ecNumber>
    </recommendedName>
</protein>
<dbReference type="InterPro" id="IPR013616">
    <property type="entry name" value="Chitin_synth_N"/>
</dbReference>
<evidence type="ECO:0000259" key="13">
    <source>
        <dbReference type="Pfam" id="PF08407"/>
    </source>
</evidence>
<evidence type="ECO:0000256" key="4">
    <source>
        <dbReference type="ARBA" id="ARBA00022676"/>
    </source>
</evidence>
<dbReference type="Proteomes" id="UP000070544">
    <property type="component" value="Unassembled WGS sequence"/>
</dbReference>
<dbReference type="AlphaFoldDB" id="A0A139A858"/>
<dbReference type="OrthoDB" id="26569at2759"/>
<feature type="transmembrane region" description="Helical" evidence="11">
    <location>
        <begin position="689"/>
        <end position="709"/>
    </location>
</feature>
<dbReference type="EC" id="2.4.1.16" evidence="2 11"/>
<evidence type="ECO:0000256" key="8">
    <source>
        <dbReference type="ARBA" id="ARBA00023136"/>
    </source>
</evidence>
<comment type="subcellular location">
    <subcellularLocation>
        <location evidence="1 11">Cell membrane</location>
        <topology evidence="1 11">Multi-pass membrane protein</topology>
    </subcellularLocation>
</comment>
<keyword evidence="8 11" id="KW-0472">Membrane</keyword>
<dbReference type="CDD" id="cd04190">
    <property type="entry name" value="Chitin_synth_C"/>
    <property type="match status" value="1"/>
</dbReference>
<dbReference type="OMA" id="RYGAQPM"/>
<keyword evidence="5 11" id="KW-0808">Transferase</keyword>
<keyword evidence="9 11" id="KW-0961">Cell wall biogenesis/degradation</keyword>
<feature type="transmembrane region" description="Helical" evidence="11">
    <location>
        <begin position="646"/>
        <end position="669"/>
    </location>
</feature>
<dbReference type="STRING" id="1344416.A0A139A858"/>
<organism evidence="14 15">
    <name type="scientific">Gonapodya prolifera (strain JEL478)</name>
    <name type="common">Monoblepharis prolifera</name>
    <dbReference type="NCBI Taxonomy" id="1344416"/>
    <lineage>
        <taxon>Eukaryota</taxon>
        <taxon>Fungi</taxon>
        <taxon>Fungi incertae sedis</taxon>
        <taxon>Chytridiomycota</taxon>
        <taxon>Chytridiomycota incertae sedis</taxon>
        <taxon>Monoblepharidomycetes</taxon>
        <taxon>Monoblepharidales</taxon>
        <taxon>Gonapodyaceae</taxon>
        <taxon>Gonapodya</taxon>
    </lineage>
</organism>
<evidence type="ECO:0000256" key="5">
    <source>
        <dbReference type="ARBA" id="ARBA00022679"/>
    </source>
</evidence>
<sequence>MAKPPRPFSFGPDTGITPTSQERPDLPDEEDQNPTMAQVGQSTAELIQSTAQLVAGFPSRQNSNGSLHDDAGGLGGGRVRFDSPVQAPSPRVKSSPPKNDGPKAAAGANLKSAFKRTKTKKSFALTPKGNLQVDVKVPPKLIEGSSLTGWETEYLRYTAPACDPDDFPKQGFTLRPKEHSTPRQIELAICCTMYNEPPELLAKSWTGLVENLTYLTKKSRSPTWGPDSWKKIVVVIVSDGRANCNRQTLAQLGLMGLYQDGVIVGTVPKKTTSADGGNEQAKVSAHIFEYTTQVMVDVDDMNKESIVPTIPIQTIFILKEQNAKKINSHRWFFHGICPILQPRVTVLLDVGTRPLEKSIYHLWKVFDRHPNVGGACGEIRAELGYLWQNVRNPLVAAQNFEYKISNILDKPLESVFGYISVLPGAFSAYRFAALQANVKDKQGNPAGPLQAYFKGEALHNGKLQGNTFINNMYLAEDRILCFELVSKPNESWVLRYERASAAETDVPDTIHELIKQRRRWLNGSTFAALYAIWNWSHIFRSAHSRFRKLLFILETGYNVLVQIFAWFSLANFYLTFFFVIEQNKCGPGTEADLKLCETQGAFGRAGFYIAEPLKAIYLMLICVQFILSMGNRPDGSRTIGKVCTALWALIMFLLIYMIFFGIAQSIISVKNQIQTDGTSLGQALVTNSIFRNIVISMGSTYGLWFFMSMLFLDPWHMFNSFLQYMVLMPFYVNMMQIYAYCNTHDISWGTKGADKDDHSLGAAKKQEGGKAQAVMLEVPDEDKKDEANDAYRKFFSDMARAPVPSPEEKAKKEASVAKEKAEDAKKRFRTLLVLFWIITNLMLIIPLTNVNAVAGGTGPSYLGFLFFSTTFFAGVRAIGSLSYLLTQQLFDRKEDPDDADVGNLVAQRPRFIQTTPSPSRSDLVV</sequence>
<feature type="transmembrane region" description="Helical" evidence="11">
    <location>
        <begin position="559"/>
        <end position="580"/>
    </location>
</feature>
<keyword evidence="7 11" id="KW-1133">Transmembrane helix</keyword>
<dbReference type="GO" id="GO:0004100">
    <property type="term" value="F:chitin synthase activity"/>
    <property type="evidence" value="ECO:0007669"/>
    <property type="project" value="UniProtKB-UniRule"/>
</dbReference>
<keyword evidence="6 11" id="KW-0812">Transmembrane</keyword>
<evidence type="ECO:0000256" key="6">
    <source>
        <dbReference type="ARBA" id="ARBA00022692"/>
    </source>
</evidence>
<dbReference type="PANTHER" id="PTHR22914:SF9">
    <property type="entry name" value="CHITIN SYNTHASE 1"/>
    <property type="match status" value="1"/>
</dbReference>
<comment type="function">
    <text evidence="10 11">Polymerizes chitin, a structural polymer of the cell wall and septum, by transferring the sugar moiety of UDP-GlcNAc to the non-reducing end of the growing chitin polymer.</text>
</comment>
<dbReference type="Pfam" id="PF08407">
    <property type="entry name" value="Chitin_synth_1N"/>
    <property type="match status" value="1"/>
</dbReference>
<comment type="catalytic activity">
    <reaction evidence="11">
        <text>[(1-&gt;4)-N-acetyl-beta-D-glucosaminyl](n) + UDP-N-acetyl-alpha-D-glucosamine = [(1-&gt;4)-N-acetyl-beta-D-glucosaminyl](n+1) + UDP + H(+)</text>
        <dbReference type="Rhea" id="RHEA:16637"/>
        <dbReference type="Rhea" id="RHEA-COMP:9593"/>
        <dbReference type="Rhea" id="RHEA-COMP:9595"/>
        <dbReference type="ChEBI" id="CHEBI:15378"/>
        <dbReference type="ChEBI" id="CHEBI:17029"/>
        <dbReference type="ChEBI" id="CHEBI:57705"/>
        <dbReference type="ChEBI" id="CHEBI:58223"/>
        <dbReference type="EC" id="2.4.1.16"/>
    </reaction>
</comment>
<accession>A0A139A858</accession>
<dbReference type="SUPFAM" id="SSF53448">
    <property type="entry name" value="Nucleotide-diphospho-sugar transferases"/>
    <property type="match status" value="1"/>
</dbReference>
<keyword evidence="15" id="KW-1185">Reference proteome</keyword>
<proteinExistence type="inferred from homology"/>
<dbReference type="InterPro" id="IPR004835">
    <property type="entry name" value="Chitin_synth"/>
</dbReference>
<feature type="domain" description="Chitin synthase N-terminal" evidence="13">
    <location>
        <begin position="118"/>
        <end position="186"/>
    </location>
</feature>
<dbReference type="GO" id="GO:0030428">
    <property type="term" value="C:cell septum"/>
    <property type="evidence" value="ECO:0007669"/>
    <property type="project" value="TreeGrafter"/>
</dbReference>
<feature type="transmembrane region" description="Helical" evidence="11">
    <location>
        <begin position="601"/>
        <end position="626"/>
    </location>
</feature>
<keyword evidence="4 11" id="KW-0328">Glycosyltransferase</keyword>
<reference evidence="14 15" key="1">
    <citation type="journal article" date="2015" name="Genome Biol. Evol.">
        <title>Phylogenomic analyses indicate that early fungi evolved digesting cell walls of algal ancestors of land plants.</title>
        <authorList>
            <person name="Chang Y."/>
            <person name="Wang S."/>
            <person name="Sekimoto S."/>
            <person name="Aerts A.L."/>
            <person name="Choi C."/>
            <person name="Clum A."/>
            <person name="LaButti K.M."/>
            <person name="Lindquist E.A."/>
            <person name="Yee Ngan C."/>
            <person name="Ohm R.A."/>
            <person name="Salamov A.A."/>
            <person name="Grigoriev I.V."/>
            <person name="Spatafora J.W."/>
            <person name="Berbee M.L."/>
        </authorList>
    </citation>
    <scope>NUCLEOTIDE SEQUENCE [LARGE SCALE GENOMIC DNA]</scope>
    <source>
        <strain evidence="14 15">JEL478</strain>
    </source>
</reference>
<feature type="transmembrane region" description="Helical" evidence="11">
    <location>
        <begin position="721"/>
        <end position="741"/>
    </location>
</feature>
<evidence type="ECO:0000256" key="3">
    <source>
        <dbReference type="ARBA" id="ARBA00022475"/>
    </source>
</evidence>
<name>A0A139A858_GONPJ</name>
<feature type="transmembrane region" description="Helical" evidence="11">
    <location>
        <begin position="828"/>
        <end position="849"/>
    </location>
</feature>
<keyword evidence="3 11" id="KW-1003">Cell membrane</keyword>
<evidence type="ECO:0000256" key="12">
    <source>
        <dbReference type="SAM" id="MobiDB-lite"/>
    </source>
</evidence>
<evidence type="ECO:0000256" key="10">
    <source>
        <dbReference type="ARBA" id="ARBA00024009"/>
    </source>
</evidence>
<evidence type="ECO:0000256" key="7">
    <source>
        <dbReference type="ARBA" id="ARBA00022989"/>
    </source>
</evidence>
<evidence type="ECO:0000256" key="11">
    <source>
        <dbReference type="RuleBase" id="RU366040"/>
    </source>
</evidence>
<evidence type="ECO:0000256" key="1">
    <source>
        <dbReference type="ARBA" id="ARBA00004651"/>
    </source>
</evidence>
<feature type="region of interest" description="Disordered" evidence="12">
    <location>
        <begin position="1"/>
        <end position="110"/>
    </location>
</feature>
<dbReference type="EMBL" id="KQ965783">
    <property type="protein sequence ID" value="KXS12982.1"/>
    <property type="molecule type" value="Genomic_DNA"/>
</dbReference>
<dbReference type="GO" id="GO:0071555">
    <property type="term" value="P:cell wall organization"/>
    <property type="evidence" value="ECO:0007669"/>
    <property type="project" value="UniProtKB-KW"/>
</dbReference>
<evidence type="ECO:0000256" key="2">
    <source>
        <dbReference type="ARBA" id="ARBA00012543"/>
    </source>
</evidence>
<dbReference type="InterPro" id="IPR029044">
    <property type="entry name" value="Nucleotide-diphossugar_trans"/>
</dbReference>
<dbReference type="GO" id="GO:0006031">
    <property type="term" value="P:chitin biosynthetic process"/>
    <property type="evidence" value="ECO:0007669"/>
    <property type="project" value="UniProtKB-UniRule"/>
</dbReference>
<feature type="compositionally biased region" description="Polar residues" evidence="12">
    <location>
        <begin position="33"/>
        <end position="52"/>
    </location>
</feature>
<dbReference type="PANTHER" id="PTHR22914">
    <property type="entry name" value="CHITIN SYNTHASE"/>
    <property type="match status" value="1"/>
</dbReference>
<evidence type="ECO:0000313" key="14">
    <source>
        <dbReference type="EMBL" id="KXS12982.1"/>
    </source>
</evidence>